<comment type="caution">
    <text evidence="11">The sequence shown here is derived from an EMBL/GenBank/DDBJ whole genome shotgun (WGS) entry which is preliminary data.</text>
</comment>
<keyword evidence="2 7" id="KW-0597">Phosphoprotein</keyword>
<dbReference type="InterPro" id="IPR011006">
    <property type="entry name" value="CheY-like_superfamily"/>
</dbReference>
<dbReference type="CDD" id="cd00383">
    <property type="entry name" value="trans_reg_C"/>
    <property type="match status" value="1"/>
</dbReference>
<dbReference type="InterPro" id="IPR036388">
    <property type="entry name" value="WH-like_DNA-bd_sf"/>
</dbReference>
<dbReference type="Gene3D" id="3.40.50.2300">
    <property type="match status" value="1"/>
</dbReference>
<evidence type="ECO:0000259" key="10">
    <source>
        <dbReference type="PROSITE" id="PS51755"/>
    </source>
</evidence>
<feature type="domain" description="Response regulatory" evidence="9">
    <location>
        <begin position="7"/>
        <end position="121"/>
    </location>
</feature>
<keyword evidence="4" id="KW-0805">Transcription regulation</keyword>
<dbReference type="AlphaFoldDB" id="A0A852TDU9"/>
<sequence length="237" mass="27178">MSTKKGSILVVEDEEKIARVLELELEYEGYKVTKVIDGLEALEAYRTGSWDLILLDVMLPGLSGIELLRRIRKNDFHTPVILLTAKSSVEDKVSGLDLGANDYITKPFQIEELLARIRAALRIKRTEEAQPEDENDNLLRFADLSINQKSREVIRGDGESIDLTPREYDLLVYLMVNKRQVLSRDQILEAVWGYDFFGDTNVVDVYIRYVRKKIDLPHLPSLIHTVRGVGYVMKDLK</sequence>
<comment type="subcellular location">
    <subcellularLocation>
        <location evidence="1">Cytoplasm</location>
    </subcellularLocation>
</comment>
<keyword evidence="6" id="KW-0804">Transcription</keyword>
<dbReference type="EMBL" id="JACCBX010000004">
    <property type="protein sequence ID" value="NYE05454.1"/>
    <property type="molecule type" value="Genomic_DNA"/>
</dbReference>
<keyword evidence="3" id="KW-0902">Two-component regulatory system</keyword>
<accession>A0A852TDU9</accession>
<evidence type="ECO:0000256" key="3">
    <source>
        <dbReference type="ARBA" id="ARBA00023012"/>
    </source>
</evidence>
<evidence type="ECO:0000256" key="5">
    <source>
        <dbReference type="ARBA" id="ARBA00023125"/>
    </source>
</evidence>
<reference evidence="12" key="1">
    <citation type="submission" date="2020-07" db="EMBL/GenBank/DDBJ databases">
        <authorList>
            <person name="Partida-Martinez L."/>
            <person name="Huntemann M."/>
            <person name="Clum A."/>
            <person name="Wang J."/>
            <person name="Palaniappan K."/>
            <person name="Ritter S."/>
            <person name="Chen I.-M."/>
            <person name="Stamatis D."/>
            <person name="Reddy T."/>
            <person name="O'Malley R."/>
            <person name="Daum C."/>
            <person name="Shapiro N."/>
            <person name="Ivanova N."/>
            <person name="Kyrpides N."/>
            <person name="Woyke T."/>
        </authorList>
    </citation>
    <scope>NUCLEOTIDE SEQUENCE [LARGE SCALE GENOMIC DNA]</scope>
    <source>
        <strain evidence="12">AT2.8</strain>
    </source>
</reference>
<dbReference type="SMART" id="SM00862">
    <property type="entry name" value="Trans_reg_C"/>
    <property type="match status" value="1"/>
</dbReference>
<dbReference type="Proteomes" id="UP000548423">
    <property type="component" value="Unassembled WGS sequence"/>
</dbReference>
<dbReference type="PANTHER" id="PTHR48111:SF22">
    <property type="entry name" value="REGULATOR OF RPOS"/>
    <property type="match status" value="1"/>
</dbReference>
<dbReference type="SUPFAM" id="SSF52172">
    <property type="entry name" value="CheY-like"/>
    <property type="match status" value="1"/>
</dbReference>
<evidence type="ECO:0000313" key="12">
    <source>
        <dbReference type="Proteomes" id="UP000548423"/>
    </source>
</evidence>
<dbReference type="PANTHER" id="PTHR48111">
    <property type="entry name" value="REGULATOR OF RPOS"/>
    <property type="match status" value="1"/>
</dbReference>
<dbReference type="InterPro" id="IPR016032">
    <property type="entry name" value="Sig_transdc_resp-reg_C-effctor"/>
</dbReference>
<reference evidence="12" key="2">
    <citation type="submission" date="2020-08" db="EMBL/GenBank/DDBJ databases">
        <title>The Agave Microbiome: Exploring the role of microbial communities in plant adaptations to desert environments.</title>
        <authorList>
            <person name="Partida-Martinez L.P."/>
        </authorList>
    </citation>
    <scope>NUCLEOTIDE SEQUENCE [LARGE SCALE GENOMIC DNA]</scope>
    <source>
        <strain evidence="12">AT2.8</strain>
    </source>
</reference>
<dbReference type="InterPro" id="IPR001867">
    <property type="entry name" value="OmpR/PhoB-type_DNA-bd"/>
</dbReference>
<evidence type="ECO:0000256" key="7">
    <source>
        <dbReference type="PROSITE-ProRule" id="PRU00169"/>
    </source>
</evidence>
<dbReference type="PROSITE" id="PS51755">
    <property type="entry name" value="OMPR_PHOB"/>
    <property type="match status" value="1"/>
</dbReference>
<dbReference type="PROSITE" id="PS50110">
    <property type="entry name" value="RESPONSE_REGULATORY"/>
    <property type="match status" value="1"/>
</dbReference>
<evidence type="ECO:0000256" key="6">
    <source>
        <dbReference type="ARBA" id="ARBA00023163"/>
    </source>
</evidence>
<dbReference type="FunFam" id="1.10.10.10:FF:000005">
    <property type="entry name" value="Two-component system response regulator"/>
    <property type="match status" value="1"/>
</dbReference>
<dbReference type="SMART" id="SM00448">
    <property type="entry name" value="REC"/>
    <property type="match status" value="1"/>
</dbReference>
<proteinExistence type="predicted"/>
<dbReference type="FunFam" id="3.40.50.2300:FF:000001">
    <property type="entry name" value="DNA-binding response regulator PhoB"/>
    <property type="match status" value="1"/>
</dbReference>
<evidence type="ECO:0000256" key="1">
    <source>
        <dbReference type="ARBA" id="ARBA00004496"/>
    </source>
</evidence>
<dbReference type="InterPro" id="IPR001789">
    <property type="entry name" value="Sig_transdc_resp-reg_receiver"/>
</dbReference>
<gene>
    <name evidence="11" type="ORF">F4694_002207</name>
</gene>
<evidence type="ECO:0000259" key="9">
    <source>
        <dbReference type="PROSITE" id="PS50110"/>
    </source>
</evidence>
<feature type="DNA-binding region" description="OmpR/PhoB-type" evidence="8">
    <location>
        <begin position="136"/>
        <end position="235"/>
    </location>
</feature>
<organism evidence="11 12">
    <name type="scientific">Neobacillus niacini</name>
    <dbReference type="NCBI Taxonomy" id="86668"/>
    <lineage>
        <taxon>Bacteria</taxon>
        <taxon>Bacillati</taxon>
        <taxon>Bacillota</taxon>
        <taxon>Bacilli</taxon>
        <taxon>Bacillales</taxon>
        <taxon>Bacillaceae</taxon>
        <taxon>Neobacillus</taxon>
    </lineage>
</organism>
<feature type="modified residue" description="4-aspartylphosphate" evidence="7">
    <location>
        <position position="56"/>
    </location>
</feature>
<dbReference type="GO" id="GO:0006355">
    <property type="term" value="P:regulation of DNA-templated transcription"/>
    <property type="evidence" value="ECO:0007669"/>
    <property type="project" value="InterPro"/>
</dbReference>
<protein>
    <submittedName>
        <fullName evidence="11">DNA-binding response OmpR family regulator</fullName>
    </submittedName>
</protein>
<dbReference type="GO" id="GO:0000156">
    <property type="term" value="F:phosphorelay response regulator activity"/>
    <property type="evidence" value="ECO:0007669"/>
    <property type="project" value="TreeGrafter"/>
</dbReference>
<evidence type="ECO:0000256" key="4">
    <source>
        <dbReference type="ARBA" id="ARBA00023015"/>
    </source>
</evidence>
<dbReference type="GO" id="GO:0005829">
    <property type="term" value="C:cytosol"/>
    <property type="evidence" value="ECO:0007669"/>
    <property type="project" value="TreeGrafter"/>
</dbReference>
<dbReference type="GO" id="GO:0000976">
    <property type="term" value="F:transcription cis-regulatory region binding"/>
    <property type="evidence" value="ECO:0007669"/>
    <property type="project" value="TreeGrafter"/>
</dbReference>
<dbReference type="SUPFAM" id="SSF46894">
    <property type="entry name" value="C-terminal effector domain of the bipartite response regulators"/>
    <property type="match status" value="1"/>
</dbReference>
<evidence type="ECO:0000313" key="11">
    <source>
        <dbReference type="EMBL" id="NYE05454.1"/>
    </source>
</evidence>
<dbReference type="Pfam" id="PF00486">
    <property type="entry name" value="Trans_reg_C"/>
    <property type="match status" value="1"/>
</dbReference>
<dbReference type="InterPro" id="IPR039420">
    <property type="entry name" value="WalR-like"/>
</dbReference>
<dbReference type="Pfam" id="PF00072">
    <property type="entry name" value="Response_reg"/>
    <property type="match status" value="1"/>
</dbReference>
<keyword evidence="5 8" id="KW-0238">DNA-binding</keyword>
<dbReference type="Gene3D" id="1.10.10.10">
    <property type="entry name" value="Winged helix-like DNA-binding domain superfamily/Winged helix DNA-binding domain"/>
    <property type="match status" value="1"/>
</dbReference>
<dbReference type="CDD" id="cd17574">
    <property type="entry name" value="REC_OmpR"/>
    <property type="match status" value="1"/>
</dbReference>
<evidence type="ECO:0000256" key="8">
    <source>
        <dbReference type="PROSITE-ProRule" id="PRU01091"/>
    </source>
</evidence>
<dbReference type="GO" id="GO:0032993">
    <property type="term" value="C:protein-DNA complex"/>
    <property type="evidence" value="ECO:0007669"/>
    <property type="project" value="TreeGrafter"/>
</dbReference>
<evidence type="ECO:0000256" key="2">
    <source>
        <dbReference type="ARBA" id="ARBA00022553"/>
    </source>
</evidence>
<dbReference type="Gene3D" id="6.10.250.690">
    <property type="match status" value="1"/>
</dbReference>
<feature type="domain" description="OmpR/PhoB-type" evidence="10">
    <location>
        <begin position="136"/>
        <end position="235"/>
    </location>
</feature>
<name>A0A852TDU9_9BACI</name>